<dbReference type="Gene3D" id="3.40.920.10">
    <property type="entry name" value="Pyruvate-ferredoxin oxidoreductase, PFOR, domain III"/>
    <property type="match status" value="1"/>
</dbReference>
<name>A0A235B683_9BACL</name>
<dbReference type="Gene3D" id="3.40.50.920">
    <property type="match status" value="1"/>
</dbReference>
<dbReference type="Gene3D" id="3.40.50.970">
    <property type="match status" value="1"/>
</dbReference>
<evidence type="ECO:0000259" key="4">
    <source>
        <dbReference type="Pfam" id="PF17147"/>
    </source>
</evidence>
<evidence type="ECO:0000259" key="3">
    <source>
        <dbReference type="Pfam" id="PF01855"/>
    </source>
</evidence>
<evidence type="ECO:0000313" key="6">
    <source>
        <dbReference type="Proteomes" id="UP000215459"/>
    </source>
</evidence>
<dbReference type="SUPFAM" id="SSF53323">
    <property type="entry name" value="Pyruvate-ferredoxin oxidoreductase, PFOR, domain III"/>
    <property type="match status" value="1"/>
</dbReference>
<dbReference type="PANTHER" id="PTHR32154:SF20">
    <property type="entry name" value="2-OXOGLUTARATE OXIDOREDUCTASE SUBUNIT KORA"/>
    <property type="match status" value="1"/>
</dbReference>
<feature type="domain" description="Pyruvate/ketoisovalerate oxidoreductase catalytic" evidence="2">
    <location>
        <begin position="13"/>
        <end position="176"/>
    </location>
</feature>
<organism evidence="5 6">
    <name type="scientific">Paludifilum halophilum</name>
    <dbReference type="NCBI Taxonomy" id="1642702"/>
    <lineage>
        <taxon>Bacteria</taxon>
        <taxon>Bacillati</taxon>
        <taxon>Bacillota</taxon>
        <taxon>Bacilli</taxon>
        <taxon>Bacillales</taxon>
        <taxon>Thermoactinomycetaceae</taxon>
        <taxon>Paludifilum</taxon>
    </lineage>
</organism>
<dbReference type="InterPro" id="IPR050722">
    <property type="entry name" value="Pyruvate:ferred/Flavod_OxRd"/>
</dbReference>
<evidence type="ECO:0000313" key="5">
    <source>
        <dbReference type="EMBL" id="OYD07814.1"/>
    </source>
</evidence>
<dbReference type="SUPFAM" id="SSF52922">
    <property type="entry name" value="TK C-terminal domain-like"/>
    <property type="match status" value="1"/>
</dbReference>
<gene>
    <name evidence="5" type="ORF">CHM34_10170</name>
</gene>
<dbReference type="Pfam" id="PF01855">
    <property type="entry name" value="POR_N"/>
    <property type="match status" value="1"/>
</dbReference>
<evidence type="ECO:0000256" key="1">
    <source>
        <dbReference type="ARBA" id="ARBA00023002"/>
    </source>
</evidence>
<keyword evidence="6" id="KW-1185">Reference proteome</keyword>
<dbReference type="InterPro" id="IPR019752">
    <property type="entry name" value="Pyrv/ketoisovalerate_OxRed_cat"/>
</dbReference>
<dbReference type="SUPFAM" id="SSF52518">
    <property type="entry name" value="Thiamin diphosphate-binding fold (THDP-binding)"/>
    <property type="match status" value="1"/>
</dbReference>
<dbReference type="InterPro" id="IPR029061">
    <property type="entry name" value="THDP-binding"/>
</dbReference>
<sequence length="592" mass="64722">MPQLTWKVGGAQGEGIDSTGEIFATTLNRLGFYVFSYRHFMSLIKGGHTNYKVRVTPSQSGYHGDELDLLIAFDQSTIDENWKELSEGGVLIYDSSRISSPDFPGDKNFLLCPVPITEMAKEAGSSIMRNMVASGVTAAMVGLPRHAFDPLIVERFGKKGEKVVASNKVAIQAGYDFALKRFGQRKELPQPQPEEDGGGHLFLSGNEAVALGALAAGCRFLAAYPITPATEIMYTALNHFPQYGGKVVQAEDEIAACIMAIGANYAGTRAMTSTSGPGFTLMQESIGLSGVTETPMVIVNVMRSGPGTGLPTKTEQSDLNEMLYGTHGEIPRIVLTPTTVTECFRYAAEAFNLAETYQCPVILATDLFLGMSKQSVPFEEIDGVQVRIERASRIGDADLAAMGNGEYRRYRVTESGISPRSIPGQKNGRFVAMSNEHDEGATEEIEDSRNRVEQMSKRMRKLDGWDVDAFGYVYDGPEESTEITLVGFGSTRAQIGEAAARLRERGVKTGHLQLRAVKPFPETSVCRLLSGASRIVVVENNSTGQLAEVIRARVGFHDRITHCLKFDGDPFTVQEILNHCNRSQEVINGWRR</sequence>
<dbReference type="RefSeq" id="WP_094264484.1">
    <property type="nucleotide sequence ID" value="NZ_NOWF01000005.1"/>
</dbReference>
<feature type="domain" description="Pyruvate flavodoxin/ferredoxin oxidoreductase pyrimidine binding" evidence="3">
    <location>
        <begin position="212"/>
        <end position="456"/>
    </location>
</feature>
<dbReference type="GO" id="GO:0016903">
    <property type="term" value="F:oxidoreductase activity, acting on the aldehyde or oxo group of donors"/>
    <property type="evidence" value="ECO:0007669"/>
    <property type="project" value="InterPro"/>
</dbReference>
<dbReference type="InterPro" id="IPR009014">
    <property type="entry name" value="Transketo_C/PFOR_II"/>
</dbReference>
<dbReference type="GO" id="GO:0006979">
    <property type="term" value="P:response to oxidative stress"/>
    <property type="evidence" value="ECO:0007669"/>
    <property type="project" value="TreeGrafter"/>
</dbReference>
<protein>
    <submittedName>
        <fullName evidence="5">2-oxoglutarate ferredoxin oxidoreductase subunit alpha</fullName>
    </submittedName>
</protein>
<dbReference type="Pfam" id="PF17147">
    <property type="entry name" value="PFOR_II"/>
    <property type="match status" value="1"/>
</dbReference>
<accession>A0A235B683</accession>
<dbReference type="EMBL" id="NOWF01000005">
    <property type="protein sequence ID" value="OYD07814.1"/>
    <property type="molecule type" value="Genomic_DNA"/>
</dbReference>
<dbReference type="InterPro" id="IPR022367">
    <property type="entry name" value="2-oxoacid/accept_OxRdtase_asu"/>
</dbReference>
<dbReference type="Proteomes" id="UP000215459">
    <property type="component" value="Unassembled WGS sequence"/>
</dbReference>
<dbReference type="NCBIfam" id="TIGR03710">
    <property type="entry name" value="OAFO_sf"/>
    <property type="match status" value="1"/>
</dbReference>
<dbReference type="InterPro" id="IPR002869">
    <property type="entry name" value="Pyrv_flavodox_OxRed_cen"/>
</dbReference>
<dbReference type="AlphaFoldDB" id="A0A235B683"/>
<comment type="caution">
    <text evidence="5">The sequence shown here is derived from an EMBL/GenBank/DDBJ whole genome shotgun (WGS) entry which is preliminary data.</text>
</comment>
<dbReference type="OrthoDB" id="9794954at2"/>
<dbReference type="PANTHER" id="PTHR32154">
    <property type="entry name" value="PYRUVATE-FLAVODOXIN OXIDOREDUCTASE-RELATED"/>
    <property type="match status" value="1"/>
</dbReference>
<feature type="domain" description="Pyruvate:ferredoxin oxidoreductase core" evidence="4">
    <location>
        <begin position="482"/>
        <end position="576"/>
    </location>
</feature>
<proteinExistence type="predicted"/>
<evidence type="ECO:0000259" key="2">
    <source>
        <dbReference type="Pfam" id="PF01558"/>
    </source>
</evidence>
<dbReference type="CDD" id="cd07034">
    <property type="entry name" value="TPP_PYR_PFOR_IOR-alpha_like"/>
    <property type="match status" value="1"/>
</dbReference>
<dbReference type="InterPro" id="IPR002880">
    <property type="entry name" value="Pyrv_Fd/Flavodoxin_OxRdtase_N"/>
</dbReference>
<dbReference type="FunFam" id="3.40.50.970:FF:000022">
    <property type="entry name" value="2-oxoglutarate ferredoxin oxidoreductase alpha subunit"/>
    <property type="match status" value="1"/>
</dbReference>
<dbReference type="Pfam" id="PF01558">
    <property type="entry name" value="POR"/>
    <property type="match status" value="1"/>
</dbReference>
<reference evidence="5 6" key="1">
    <citation type="submission" date="2017-07" db="EMBL/GenBank/DDBJ databases">
        <title>The genome sequence of Paludifilum halophilum highlights mechanisms for microbial adaptation to high salt environemnts.</title>
        <authorList>
            <person name="Belbahri L."/>
        </authorList>
    </citation>
    <scope>NUCLEOTIDE SEQUENCE [LARGE SCALE GENOMIC DNA]</scope>
    <source>
        <strain evidence="5 6">DSM 102817</strain>
    </source>
</reference>
<dbReference type="InterPro" id="IPR033412">
    <property type="entry name" value="PFOR_II"/>
</dbReference>
<keyword evidence="1" id="KW-0560">Oxidoreductase</keyword>